<dbReference type="InterPro" id="IPR036691">
    <property type="entry name" value="Endo/exonu/phosph_ase_sf"/>
</dbReference>
<dbReference type="CDD" id="cd01650">
    <property type="entry name" value="RT_nLTR_like"/>
    <property type="match status" value="1"/>
</dbReference>
<dbReference type="AlphaFoldDB" id="A0AAD9WMH5"/>
<dbReference type="SUPFAM" id="SSF56219">
    <property type="entry name" value="DNase I-like"/>
    <property type="match status" value="1"/>
</dbReference>
<sequence>MPVWVRLSKLPIEWIDADLLRSIGGMLGTTFKVDPITEMQARGDLREFVLKLISKSRSKVLFLLRTVISRDPYGPWLQVLYERNGRYMRAGYVGKKSNSQTSSGKVGLGRKYRFDATDFVAESSRQSKDLGKKPVDISNKGLNNGRSGSNNNMVVDVVTGSRFDVLSEKTDDEGTGLCTHSRAGFWNKNQSKCVLAEIYNRKLHRKNHQNVGPSEYLVNPPLEKSFFNKPFKENISSAQQSNFDSALSVDEVIEDTEVFQFLHKDIMIQVKQSDSNTVASVVDVLMTVQVNVTNANDFEMVAFNLNEAMEGAGKKGFSRIINDIKRGPWLVIGDFNEITNSSEKKGDRHCYTKTGSVEWIDANNLIDLSFIGQRFTWVAKRGTRDDIWESLLQQRNGDVFGCIFKERGDYLLGCKKLFSTHPDVGDYSKLPRFFPGLDANKAAILNNDISEEEVNARIFGFGVLKALGPDGIPVVFSIISGRPISLCNTTYKLISKVIVQRLRNLLPDNISSNQVAFVPGRQIQDNIVVAHEALHKFKTIKGKKGLVAWKIDLANAYDKIQWGFIRQVLMEAGIKVFGQGLNVSYLFFADDFILFGHAIVSQAITMKDCLDTFCGLFGQQVSCPKSRVFCSNNVRESDTRLIAGVCDSPLTKDLGKYLGVPLVHGRVGAKTYDEIMEKMKKQLATWKCEALSLFGRATLIKSVTSVTSVLPIYAITWKAIVFGSKLIIKGLKWRVGSGATIRFWTDDLVPDVRVFEAHASGSLGVDDLNLCVDSFMVNGEWSVPQLVVVYPWNIVHRIISIHTGKMYSGYAELFGVLIKVLTNAQRVVHGMTTNSSCRRCNSGVETIDYLLLGCRVSVDVWASVARGSTSSATFNGDLKYWFLGNLRNSKVIINFAKDWLKANGLVSARDEIVLPIRWLEPIEG</sequence>
<organism evidence="3 4">
    <name type="scientific">Dipteronia dyeriana</name>
    <dbReference type="NCBI Taxonomy" id="168575"/>
    <lineage>
        <taxon>Eukaryota</taxon>
        <taxon>Viridiplantae</taxon>
        <taxon>Streptophyta</taxon>
        <taxon>Embryophyta</taxon>
        <taxon>Tracheophyta</taxon>
        <taxon>Spermatophyta</taxon>
        <taxon>Magnoliopsida</taxon>
        <taxon>eudicotyledons</taxon>
        <taxon>Gunneridae</taxon>
        <taxon>Pentapetalae</taxon>
        <taxon>rosids</taxon>
        <taxon>malvids</taxon>
        <taxon>Sapindales</taxon>
        <taxon>Sapindaceae</taxon>
        <taxon>Hippocastanoideae</taxon>
        <taxon>Acereae</taxon>
        <taxon>Dipteronia</taxon>
    </lineage>
</organism>
<evidence type="ECO:0000313" key="4">
    <source>
        <dbReference type="Proteomes" id="UP001280121"/>
    </source>
</evidence>
<dbReference type="Pfam" id="PF00078">
    <property type="entry name" value="RVT_1"/>
    <property type="match status" value="1"/>
</dbReference>
<reference evidence="3" key="1">
    <citation type="journal article" date="2023" name="Plant J.">
        <title>Genome sequences and population genomics provide insights into the demographic history, inbreeding, and mutation load of two 'living fossil' tree species of Dipteronia.</title>
        <authorList>
            <person name="Feng Y."/>
            <person name="Comes H.P."/>
            <person name="Chen J."/>
            <person name="Zhu S."/>
            <person name="Lu R."/>
            <person name="Zhang X."/>
            <person name="Li P."/>
            <person name="Qiu J."/>
            <person name="Olsen K.M."/>
            <person name="Qiu Y."/>
        </authorList>
    </citation>
    <scope>NUCLEOTIDE SEQUENCE</scope>
    <source>
        <strain evidence="3">KIB01</strain>
    </source>
</reference>
<keyword evidence="4" id="KW-1185">Reference proteome</keyword>
<comment type="caution">
    <text evidence="3">The sequence shown here is derived from an EMBL/GenBank/DDBJ whole genome shotgun (WGS) entry which is preliminary data.</text>
</comment>
<evidence type="ECO:0000259" key="2">
    <source>
        <dbReference type="Pfam" id="PF00078"/>
    </source>
</evidence>
<dbReference type="InterPro" id="IPR043502">
    <property type="entry name" value="DNA/RNA_pol_sf"/>
</dbReference>
<dbReference type="SUPFAM" id="SSF56672">
    <property type="entry name" value="DNA/RNA polymerases"/>
    <property type="match status" value="1"/>
</dbReference>
<feature type="compositionally biased region" description="Basic and acidic residues" evidence="1">
    <location>
        <begin position="125"/>
        <end position="135"/>
    </location>
</feature>
<name>A0AAD9WMH5_9ROSI</name>
<proteinExistence type="predicted"/>
<gene>
    <name evidence="3" type="ORF">Ddye_030404</name>
</gene>
<dbReference type="Proteomes" id="UP001280121">
    <property type="component" value="Unassembled WGS sequence"/>
</dbReference>
<feature type="domain" description="Reverse transcriptase" evidence="2">
    <location>
        <begin position="482"/>
        <end position="571"/>
    </location>
</feature>
<dbReference type="EMBL" id="JANJYI010000009">
    <property type="protein sequence ID" value="KAK2635612.1"/>
    <property type="molecule type" value="Genomic_DNA"/>
</dbReference>
<evidence type="ECO:0000256" key="1">
    <source>
        <dbReference type="SAM" id="MobiDB-lite"/>
    </source>
</evidence>
<evidence type="ECO:0000313" key="3">
    <source>
        <dbReference type="EMBL" id="KAK2635612.1"/>
    </source>
</evidence>
<feature type="region of interest" description="Disordered" evidence="1">
    <location>
        <begin position="125"/>
        <end position="153"/>
    </location>
</feature>
<dbReference type="PANTHER" id="PTHR46890">
    <property type="entry name" value="NON-LTR RETROLELEMENT REVERSE TRANSCRIPTASE-LIKE PROTEIN-RELATED"/>
    <property type="match status" value="1"/>
</dbReference>
<dbReference type="InterPro" id="IPR000477">
    <property type="entry name" value="RT_dom"/>
</dbReference>
<protein>
    <recommendedName>
        <fullName evidence="2">Reverse transcriptase domain-containing protein</fullName>
    </recommendedName>
</protein>
<feature type="compositionally biased region" description="Low complexity" evidence="1">
    <location>
        <begin position="138"/>
        <end position="152"/>
    </location>
</feature>
<dbReference type="PANTHER" id="PTHR46890:SF48">
    <property type="entry name" value="RNA-DIRECTED DNA POLYMERASE"/>
    <property type="match status" value="1"/>
</dbReference>
<dbReference type="InterPro" id="IPR052343">
    <property type="entry name" value="Retrotransposon-Effector_Assoc"/>
</dbReference>
<accession>A0AAD9WMH5</accession>